<dbReference type="EMBL" id="JBHFEH010000015">
    <property type="protein sequence ID" value="KAL2054579.1"/>
    <property type="molecule type" value="Genomic_DNA"/>
</dbReference>
<name>A0ABR4B9Q6_9LECA</name>
<accession>A0ABR4B9Q6</accession>
<evidence type="ECO:0000313" key="1">
    <source>
        <dbReference type="EMBL" id="KAL2054579.1"/>
    </source>
</evidence>
<gene>
    <name evidence="1" type="ORF">ABVK25_005327</name>
</gene>
<proteinExistence type="predicted"/>
<organism evidence="1 2">
    <name type="scientific">Lepraria finkii</name>
    <dbReference type="NCBI Taxonomy" id="1340010"/>
    <lineage>
        <taxon>Eukaryota</taxon>
        <taxon>Fungi</taxon>
        <taxon>Dikarya</taxon>
        <taxon>Ascomycota</taxon>
        <taxon>Pezizomycotina</taxon>
        <taxon>Lecanoromycetes</taxon>
        <taxon>OSLEUM clade</taxon>
        <taxon>Lecanoromycetidae</taxon>
        <taxon>Lecanorales</taxon>
        <taxon>Lecanorineae</taxon>
        <taxon>Stereocaulaceae</taxon>
        <taxon>Lepraria</taxon>
    </lineage>
</organism>
<dbReference type="InterPro" id="IPR027796">
    <property type="entry name" value="OTT_1508_deam-like"/>
</dbReference>
<dbReference type="Pfam" id="PF14441">
    <property type="entry name" value="OTT_1508_deam"/>
    <property type="match status" value="1"/>
</dbReference>
<keyword evidence="2" id="KW-1185">Reference proteome</keyword>
<protein>
    <submittedName>
        <fullName evidence="1">Uncharacterized protein</fullName>
    </submittedName>
</protein>
<sequence>MPSQGWRNIDQAHLLQKIVLLQLLNRTPEKPSEIKLSELKAREDESTERILDLQREKELAESFAFLAATTNDPKKVVAACVEEGEEKGCLTVRLAINKGNLDHVISGFERMAKIFERVARTEQSRIEQEQHALLYEAITLNQNRVLVRLRSRHATLQCNFKKEKSLRPKVIPQLYEAINGQALVQTSGVAPLLFTALKADVQKLHTLFARLETLATPKAKSSQGLEILIQIVTTCQRIHHHRILHQVLTRSSRLEPGSRTSIALTITKLGRYSAVSRFLLQAARKYPVFSRVRISAVCFRAPNLPATELDSMSAHLIHSLLNGPKLRKLASRFHGSSLFAIKDYIRQEATSAIPVHAEVQLLFHYERNSCPLPPRIMCSSKQACFLCDLFFKIHGRFIVPSTHGRLYEKWALPDAVKSIANADGDILTTLGRFASAIENALLREIQSSRKSYPDPYESIILNSAVCLPSNLSMTSARSSSASQRHVWGEDRISASENDTISRTSSPIPHAGKAAIATATERRIDAFRSRSEASSAATSRAPSPSNVLPEYVISSEKIINSTSLYVSLTIGQPIWREISPQSHSFEVRTPRIHLTISRDNLFCKLRSQGTSHDLVASSGHYWALLEYLSDYSVPQGENVPFVNLLDVPSDREMTLDYGSTEWPRELRLYSNGDVISIIYSSRKPAKGLEYRM</sequence>
<comment type="caution">
    <text evidence="1">The sequence shown here is derived from an EMBL/GenBank/DDBJ whole genome shotgun (WGS) entry which is preliminary data.</text>
</comment>
<evidence type="ECO:0000313" key="2">
    <source>
        <dbReference type="Proteomes" id="UP001590951"/>
    </source>
</evidence>
<dbReference type="Proteomes" id="UP001590951">
    <property type="component" value="Unassembled WGS sequence"/>
</dbReference>
<reference evidence="1 2" key="1">
    <citation type="submission" date="2024-09" db="EMBL/GenBank/DDBJ databases">
        <title>Rethinking Asexuality: The Enigmatic Case of Functional Sexual Genes in Lepraria (Stereocaulaceae).</title>
        <authorList>
            <person name="Doellman M."/>
            <person name="Sun Y."/>
            <person name="Barcenas-Pena A."/>
            <person name="Lumbsch H.T."/>
            <person name="Grewe F."/>
        </authorList>
    </citation>
    <scope>NUCLEOTIDE SEQUENCE [LARGE SCALE GENOMIC DNA]</scope>
    <source>
        <strain evidence="1 2">Grewe 0041</strain>
    </source>
</reference>